<reference evidence="2" key="1">
    <citation type="journal article" date="2019" name="Int. J. Syst. Evol. Microbiol.">
        <title>The Global Catalogue of Microorganisms (GCM) 10K type strain sequencing project: providing services to taxonomists for standard genome sequencing and annotation.</title>
        <authorList>
            <consortium name="The Broad Institute Genomics Platform"/>
            <consortium name="The Broad Institute Genome Sequencing Center for Infectious Disease"/>
            <person name="Wu L."/>
            <person name="Ma J."/>
        </authorList>
    </citation>
    <scope>NUCLEOTIDE SEQUENCE [LARGE SCALE GENOMIC DNA]</scope>
    <source>
        <strain evidence="2">JCM 31202</strain>
    </source>
</reference>
<sequence length="111" mass="12301">MGALIAWVEPVLLGLRAWWGRSAAIRHLDALATVLHARGYRCVARYRARPRLAVIGPRDRARAVVAVHAAPGGTWGYHEPSHHYLCPCGDAEGAAELVDHILKRRMFTASW</sequence>
<dbReference type="RefSeq" id="WP_378298708.1">
    <property type="nucleotide sequence ID" value="NZ_JBHTJA010000021.1"/>
</dbReference>
<organism evidence="1 2">
    <name type="scientific">Actinomadura sediminis</name>
    <dbReference type="NCBI Taxonomy" id="1038904"/>
    <lineage>
        <taxon>Bacteria</taxon>
        <taxon>Bacillati</taxon>
        <taxon>Actinomycetota</taxon>
        <taxon>Actinomycetes</taxon>
        <taxon>Streptosporangiales</taxon>
        <taxon>Thermomonosporaceae</taxon>
        <taxon>Actinomadura</taxon>
    </lineage>
</organism>
<accession>A0ABW3ENX8</accession>
<evidence type="ECO:0000313" key="2">
    <source>
        <dbReference type="Proteomes" id="UP001596972"/>
    </source>
</evidence>
<dbReference type="Proteomes" id="UP001596972">
    <property type="component" value="Unassembled WGS sequence"/>
</dbReference>
<dbReference type="EMBL" id="JBHTJA010000021">
    <property type="protein sequence ID" value="MFD0901495.1"/>
    <property type="molecule type" value="Genomic_DNA"/>
</dbReference>
<comment type="caution">
    <text evidence="1">The sequence shown here is derived from an EMBL/GenBank/DDBJ whole genome shotgun (WGS) entry which is preliminary data.</text>
</comment>
<proteinExistence type="predicted"/>
<protein>
    <submittedName>
        <fullName evidence="1">Uncharacterized protein</fullName>
    </submittedName>
</protein>
<name>A0ABW3ENX8_9ACTN</name>
<keyword evidence="2" id="KW-1185">Reference proteome</keyword>
<gene>
    <name evidence="1" type="ORF">ACFQ11_13935</name>
</gene>
<evidence type="ECO:0000313" key="1">
    <source>
        <dbReference type="EMBL" id="MFD0901495.1"/>
    </source>
</evidence>